<reference evidence="2" key="1">
    <citation type="journal article" date="2022" name="Mol. Ecol. Resour.">
        <title>The genomes of chicory, endive, great burdock and yacon provide insights into Asteraceae palaeo-polyploidization history and plant inulin production.</title>
        <authorList>
            <person name="Fan W."/>
            <person name="Wang S."/>
            <person name="Wang H."/>
            <person name="Wang A."/>
            <person name="Jiang F."/>
            <person name="Liu H."/>
            <person name="Zhao H."/>
            <person name="Xu D."/>
            <person name="Zhang Y."/>
        </authorList>
    </citation>
    <scope>NUCLEOTIDE SEQUENCE [LARGE SCALE GENOMIC DNA]</scope>
    <source>
        <strain evidence="2">cv. Yunnan</strain>
    </source>
</reference>
<gene>
    <name evidence="1" type="ORF">L1987_31070</name>
</gene>
<evidence type="ECO:0000313" key="1">
    <source>
        <dbReference type="EMBL" id="KAI3802923.1"/>
    </source>
</evidence>
<sequence length="680" mass="77447">MPQESLRSVVYRSFVTCEDPRGVVEGKTIRISKTNPTKMSTQIPEKETQSKNSKQKEKMSLVEVKSGAQNLNEGIDSWSKGVNFKSQPKDIAKDLLKGALDLQESLMMLGKLQEASCMTNFKKKQEKPSEELFSRIGSDRFESFQIYNSGYQKERKLANGSSRDCFTELREVIKEGLSKQNLLITNKSYQESRGKLQSSPDIASTSSSTSSSMVYSSHEFTSSESFSSRATEEKSKGSNLIAKLMGLEEFPAKPARKQLDISSKMRPVFNVDLPNVKKPQLFVQKSDREHMSLDEIIKMMQSKGLLRSSKREIKQNSKRFEDDERPIVLMRPQQVGLYPDDQKGEVYENTIRKLHQEKAKTEYKSIKNRGTMKSKLDSPSNKQKASVPAATKPQRKQEVEKKIDKIQKTASPKKKSAENAKSTNSISKNSSLKPQRSALPDQVSKRTYASALSTNKPHNQNKNTKTEKPIIIHEVLQIDSPDQEETKYSEVKIKEIGNVRQTSLCEAFEIDSYRVRDATMRKDRSETRNNQEANGVSDINEQKERILKTISLFQDPEPASFELFQDCIYEFLEHENQRQNPFIPRSILPSRVCISEDQMMRDVLKKLENLRKYSKFSNESCNADTVSGLLERDLNFTIGGAWSTTGWKDGCAVNEVEETVLHLEKMVLSRLIDDVLMELV</sequence>
<dbReference type="Proteomes" id="UP001056120">
    <property type="component" value="Linkage Group LG10"/>
</dbReference>
<proteinExistence type="predicted"/>
<protein>
    <submittedName>
        <fullName evidence="1">Uncharacterized protein</fullName>
    </submittedName>
</protein>
<accession>A0ACB9I5S1</accession>
<keyword evidence="2" id="KW-1185">Reference proteome</keyword>
<name>A0ACB9I5S1_9ASTR</name>
<organism evidence="1 2">
    <name type="scientific">Smallanthus sonchifolius</name>
    <dbReference type="NCBI Taxonomy" id="185202"/>
    <lineage>
        <taxon>Eukaryota</taxon>
        <taxon>Viridiplantae</taxon>
        <taxon>Streptophyta</taxon>
        <taxon>Embryophyta</taxon>
        <taxon>Tracheophyta</taxon>
        <taxon>Spermatophyta</taxon>
        <taxon>Magnoliopsida</taxon>
        <taxon>eudicotyledons</taxon>
        <taxon>Gunneridae</taxon>
        <taxon>Pentapetalae</taxon>
        <taxon>asterids</taxon>
        <taxon>campanulids</taxon>
        <taxon>Asterales</taxon>
        <taxon>Asteraceae</taxon>
        <taxon>Asteroideae</taxon>
        <taxon>Heliantheae alliance</taxon>
        <taxon>Millerieae</taxon>
        <taxon>Smallanthus</taxon>
    </lineage>
</organism>
<reference evidence="1 2" key="2">
    <citation type="journal article" date="2022" name="Mol. Ecol. Resour.">
        <title>The genomes of chicory, endive, great burdock and yacon provide insights into Asteraceae paleo-polyploidization history and plant inulin production.</title>
        <authorList>
            <person name="Fan W."/>
            <person name="Wang S."/>
            <person name="Wang H."/>
            <person name="Wang A."/>
            <person name="Jiang F."/>
            <person name="Liu H."/>
            <person name="Zhao H."/>
            <person name="Xu D."/>
            <person name="Zhang Y."/>
        </authorList>
    </citation>
    <scope>NUCLEOTIDE SEQUENCE [LARGE SCALE GENOMIC DNA]</scope>
    <source>
        <strain evidence="2">cv. Yunnan</strain>
        <tissue evidence="1">Leaves</tissue>
    </source>
</reference>
<dbReference type="EMBL" id="CM042027">
    <property type="protein sequence ID" value="KAI3802923.1"/>
    <property type="molecule type" value="Genomic_DNA"/>
</dbReference>
<comment type="caution">
    <text evidence="1">The sequence shown here is derived from an EMBL/GenBank/DDBJ whole genome shotgun (WGS) entry which is preliminary data.</text>
</comment>
<evidence type="ECO:0000313" key="2">
    <source>
        <dbReference type="Proteomes" id="UP001056120"/>
    </source>
</evidence>